<keyword evidence="5" id="KW-1185">Reference proteome</keyword>
<evidence type="ECO:0000256" key="1">
    <source>
        <dbReference type="ARBA" id="ARBA00005254"/>
    </source>
</evidence>
<evidence type="ECO:0000256" key="2">
    <source>
        <dbReference type="ARBA" id="ARBA00023239"/>
    </source>
</evidence>
<proteinExistence type="inferred from homology"/>
<dbReference type="PANTHER" id="PTHR11941:SF171">
    <property type="entry name" value="SD19268P"/>
    <property type="match status" value="1"/>
</dbReference>
<name>A0A383W943_TETOB</name>
<gene>
    <name evidence="4" type="ORF">BQ4739_LOCUS14016</name>
</gene>
<protein>
    <recommendedName>
        <fullName evidence="6">Enoyl-CoA hydratase</fullName>
    </recommendedName>
</protein>
<evidence type="ECO:0008006" key="6">
    <source>
        <dbReference type="Google" id="ProtNLM"/>
    </source>
</evidence>
<dbReference type="FunFam" id="1.10.12.10:FF:000001">
    <property type="entry name" value="Probable enoyl-CoA hydratase, mitochondrial"/>
    <property type="match status" value="1"/>
</dbReference>
<dbReference type="GO" id="GO:0005739">
    <property type="term" value="C:mitochondrion"/>
    <property type="evidence" value="ECO:0007669"/>
    <property type="project" value="TreeGrafter"/>
</dbReference>
<evidence type="ECO:0000256" key="3">
    <source>
        <dbReference type="RuleBase" id="RU003707"/>
    </source>
</evidence>
<dbReference type="InterPro" id="IPR018376">
    <property type="entry name" value="Enoyl-CoA_hyd/isom_CS"/>
</dbReference>
<keyword evidence="2" id="KW-0456">Lyase</keyword>
<dbReference type="Pfam" id="PF00378">
    <property type="entry name" value="ECH_1"/>
    <property type="match status" value="1"/>
</dbReference>
<accession>A0A383W943</accession>
<dbReference type="PANTHER" id="PTHR11941">
    <property type="entry name" value="ENOYL-COA HYDRATASE-RELATED"/>
    <property type="match status" value="1"/>
</dbReference>
<dbReference type="Gene3D" id="3.90.226.10">
    <property type="entry name" value="2-enoyl-CoA Hydratase, Chain A, domain 1"/>
    <property type="match status" value="1"/>
</dbReference>
<evidence type="ECO:0000313" key="5">
    <source>
        <dbReference type="Proteomes" id="UP000256970"/>
    </source>
</evidence>
<dbReference type="InterPro" id="IPR029045">
    <property type="entry name" value="ClpP/crotonase-like_dom_sf"/>
</dbReference>
<evidence type="ECO:0000313" key="4">
    <source>
        <dbReference type="EMBL" id="SZX73763.1"/>
    </source>
</evidence>
<dbReference type="Proteomes" id="UP000256970">
    <property type="component" value="Unassembled WGS sequence"/>
</dbReference>
<dbReference type="AlphaFoldDB" id="A0A383W943"/>
<dbReference type="Gene3D" id="1.10.12.10">
    <property type="entry name" value="Lyase 2-enoyl-coa Hydratase, Chain A, domain 2"/>
    <property type="match status" value="1"/>
</dbReference>
<dbReference type="GO" id="GO:0006635">
    <property type="term" value="P:fatty acid beta-oxidation"/>
    <property type="evidence" value="ECO:0007669"/>
    <property type="project" value="TreeGrafter"/>
</dbReference>
<comment type="similarity">
    <text evidence="1 3">Belongs to the enoyl-CoA hydratase/isomerase family.</text>
</comment>
<dbReference type="STRING" id="3088.A0A383W943"/>
<dbReference type="GO" id="GO:0016836">
    <property type="term" value="F:hydro-lyase activity"/>
    <property type="evidence" value="ECO:0007669"/>
    <property type="project" value="UniProtKB-ARBA"/>
</dbReference>
<dbReference type="FunFam" id="3.90.226.10:FF:000009">
    <property type="entry name" value="Carnitinyl-CoA dehydratase"/>
    <property type="match status" value="1"/>
</dbReference>
<reference evidence="4 5" key="1">
    <citation type="submission" date="2016-10" db="EMBL/GenBank/DDBJ databases">
        <authorList>
            <person name="Cai Z."/>
        </authorList>
    </citation>
    <scope>NUCLEOTIDE SEQUENCE [LARGE SCALE GENOMIC DNA]</scope>
</reference>
<dbReference type="CDD" id="cd06558">
    <property type="entry name" value="crotonase-like"/>
    <property type="match status" value="1"/>
</dbReference>
<dbReference type="SUPFAM" id="SSF52096">
    <property type="entry name" value="ClpP/crotonase"/>
    <property type="match status" value="1"/>
</dbReference>
<organism evidence="4 5">
    <name type="scientific">Tetradesmus obliquus</name>
    <name type="common">Green alga</name>
    <name type="synonym">Acutodesmus obliquus</name>
    <dbReference type="NCBI Taxonomy" id="3088"/>
    <lineage>
        <taxon>Eukaryota</taxon>
        <taxon>Viridiplantae</taxon>
        <taxon>Chlorophyta</taxon>
        <taxon>core chlorophytes</taxon>
        <taxon>Chlorophyceae</taxon>
        <taxon>CS clade</taxon>
        <taxon>Sphaeropleales</taxon>
        <taxon>Scenedesmaceae</taxon>
        <taxon>Tetradesmus</taxon>
    </lineage>
</organism>
<sequence length="306" mass="32742">MLQAAALYAGTPLLQLAHAAIPLQRCLAAKQGALWTVQRQLSTAELQVQVEPLSSPNEGISVVSLTRSAAKNAIGRQLLRELQEAINTLRQERTTRVVVLRSSCPGTFSAGADLKERATMTQAETAEFVSGLRRSFAELAGLPMPTVAVLEGFAFGGGAELALACDLRVADTRAQLAFPEARLGIMPGAGGTQRLPRLVGLSRAKELIFSARRVCGSEALQLGLVDHCVEEGKAMERALELARDIAQSAPLSLRAAKAAINQGVEVDLATGLKLEEYLYAQLIPTRDRLEGLKAFAEKRTPSYIGE</sequence>
<dbReference type="InterPro" id="IPR001753">
    <property type="entry name" value="Enoyl-CoA_hydra/iso"/>
</dbReference>
<dbReference type="InterPro" id="IPR014748">
    <property type="entry name" value="Enoyl-CoA_hydra_C"/>
</dbReference>
<dbReference type="PROSITE" id="PS00166">
    <property type="entry name" value="ENOYL_COA_HYDRATASE"/>
    <property type="match status" value="1"/>
</dbReference>
<dbReference type="EMBL" id="FNXT01001197">
    <property type="protein sequence ID" value="SZX73763.1"/>
    <property type="molecule type" value="Genomic_DNA"/>
</dbReference>